<proteinExistence type="predicted"/>
<feature type="transmembrane region" description="Helical" evidence="2">
    <location>
        <begin position="111"/>
        <end position="132"/>
    </location>
</feature>
<protein>
    <recommendedName>
        <fullName evidence="5">PH (Pleckstrin Homology) domain-containing protein</fullName>
    </recommendedName>
</protein>
<accession>A0ABP6ZWN5</accession>
<sequence length="270" mass="29542">MSNTGGYSAVPGEQEDPPADWPKPHRSIGRIGSVVLFALLAILFAILTVDEVLHGTLWQVLVWAGGMLLLVHLTGLTVSLMHRPRQASGPPSRGTNDQGEEGLAFPYSRWAYYWLSVVLGACAIGCFGYAVAAVRQVSVAGVVMSLVFASFGLYLLWFLVTMLRTAPGVVVITSAGIYHRSLTFEHFVPWESVTEVAARNHQTPWITVKAFPLEGTRTKNNAGRFSKGAEGLPFMIIRAYWLGANAVPAYLAVRQYFYSPEQRAELAGQK</sequence>
<gene>
    <name evidence="3" type="ORF">GCM10022223_43120</name>
</gene>
<evidence type="ECO:0000313" key="4">
    <source>
        <dbReference type="Proteomes" id="UP001501074"/>
    </source>
</evidence>
<evidence type="ECO:0000256" key="1">
    <source>
        <dbReference type="SAM" id="MobiDB-lite"/>
    </source>
</evidence>
<dbReference type="EMBL" id="BAAAZO010000008">
    <property type="protein sequence ID" value="GAA3621599.1"/>
    <property type="molecule type" value="Genomic_DNA"/>
</dbReference>
<keyword evidence="4" id="KW-1185">Reference proteome</keyword>
<name>A0ABP6ZWN5_9ACTN</name>
<feature type="transmembrane region" description="Helical" evidence="2">
    <location>
        <begin position="31"/>
        <end position="49"/>
    </location>
</feature>
<keyword evidence="2" id="KW-1133">Transmembrane helix</keyword>
<feature type="region of interest" description="Disordered" evidence="1">
    <location>
        <begin position="1"/>
        <end position="23"/>
    </location>
</feature>
<evidence type="ECO:0000256" key="2">
    <source>
        <dbReference type="SAM" id="Phobius"/>
    </source>
</evidence>
<dbReference type="Proteomes" id="UP001501074">
    <property type="component" value="Unassembled WGS sequence"/>
</dbReference>
<evidence type="ECO:0008006" key="5">
    <source>
        <dbReference type="Google" id="ProtNLM"/>
    </source>
</evidence>
<feature type="transmembrane region" description="Helical" evidence="2">
    <location>
        <begin position="61"/>
        <end position="81"/>
    </location>
</feature>
<organism evidence="3 4">
    <name type="scientific">Kineosporia mesophila</name>
    <dbReference type="NCBI Taxonomy" id="566012"/>
    <lineage>
        <taxon>Bacteria</taxon>
        <taxon>Bacillati</taxon>
        <taxon>Actinomycetota</taxon>
        <taxon>Actinomycetes</taxon>
        <taxon>Kineosporiales</taxon>
        <taxon>Kineosporiaceae</taxon>
        <taxon>Kineosporia</taxon>
    </lineage>
</organism>
<keyword evidence="2" id="KW-0472">Membrane</keyword>
<evidence type="ECO:0000313" key="3">
    <source>
        <dbReference type="EMBL" id="GAA3621599.1"/>
    </source>
</evidence>
<dbReference type="RefSeq" id="WP_231487058.1">
    <property type="nucleotide sequence ID" value="NZ_BAAAZO010000008.1"/>
</dbReference>
<comment type="caution">
    <text evidence="3">The sequence shown here is derived from an EMBL/GenBank/DDBJ whole genome shotgun (WGS) entry which is preliminary data.</text>
</comment>
<keyword evidence="2" id="KW-0812">Transmembrane</keyword>
<feature type="transmembrane region" description="Helical" evidence="2">
    <location>
        <begin position="138"/>
        <end position="160"/>
    </location>
</feature>
<reference evidence="4" key="1">
    <citation type="journal article" date="2019" name="Int. J. Syst. Evol. Microbiol.">
        <title>The Global Catalogue of Microorganisms (GCM) 10K type strain sequencing project: providing services to taxonomists for standard genome sequencing and annotation.</title>
        <authorList>
            <consortium name="The Broad Institute Genomics Platform"/>
            <consortium name="The Broad Institute Genome Sequencing Center for Infectious Disease"/>
            <person name="Wu L."/>
            <person name="Ma J."/>
        </authorList>
    </citation>
    <scope>NUCLEOTIDE SEQUENCE [LARGE SCALE GENOMIC DNA]</scope>
    <source>
        <strain evidence="4">JCM 16902</strain>
    </source>
</reference>